<keyword evidence="1" id="KW-0479">Metal-binding</keyword>
<evidence type="ECO:0000313" key="6">
    <source>
        <dbReference type="Proteomes" id="UP000326924"/>
    </source>
</evidence>
<dbReference type="GO" id="GO:0005737">
    <property type="term" value="C:cytoplasm"/>
    <property type="evidence" value="ECO:0007669"/>
    <property type="project" value="TreeGrafter"/>
</dbReference>
<feature type="region of interest" description="Disordered" evidence="2">
    <location>
        <begin position="1"/>
        <end position="22"/>
    </location>
</feature>
<name>A0A5J5EG11_9PEZI</name>
<dbReference type="InParanoid" id="A0A5J5EG11"/>
<dbReference type="Proteomes" id="UP000326924">
    <property type="component" value="Unassembled WGS sequence"/>
</dbReference>
<dbReference type="GO" id="GO:0008270">
    <property type="term" value="F:zinc ion binding"/>
    <property type="evidence" value="ECO:0007669"/>
    <property type="project" value="UniProtKB-KW"/>
</dbReference>
<dbReference type="InterPro" id="IPR013083">
    <property type="entry name" value="Znf_RING/FYVE/PHD"/>
</dbReference>
<dbReference type="InterPro" id="IPR001841">
    <property type="entry name" value="Znf_RING"/>
</dbReference>
<accession>A0A5J5EG11</accession>
<proteinExistence type="predicted"/>
<keyword evidence="6" id="KW-1185">Reference proteome</keyword>
<dbReference type="InterPro" id="IPR051826">
    <property type="entry name" value="E3_ubiquitin-ligase_domain"/>
</dbReference>
<sequence>MSTTSGAVPTNTANTGSGGNTGPTSSPLLFFVALGFGVVFTNLWIIVGVKYCFRYNARQRARANGEEEVVDLQAMPRPHRRRREKKLMTIDEVNERFPTIKYKNWQAQREAAGLPSEGGIRTEPNSRSGSIRHVEAVSTINGQSGAVDTVTPVASTGGPASSEVDKEVGASASVAYALAMVADEKSSITDKRMSEISEIEPTKGHQDDDEDDEHEHESPVPAELLKSAGDACAICLDTLEDEDDVRGLTCGHAFHSLCLDPWLTNRRACCPLCKKDYYIPKPRPEGEAHSPTSDSAARDRSRRQSRQREPLPPSGFLLGVPFHRRIFFSSRTNTRGRNDRQRGSPRTSPQNLPPVGQQSQGSSSWTRNPLASLLSVPRPAFMRSHRTVDRTAAPPDVETGQPR</sequence>
<keyword evidence="1" id="KW-0863">Zinc-finger</keyword>
<keyword evidence="3" id="KW-1133">Transmembrane helix</keyword>
<dbReference type="CDD" id="cd16473">
    <property type="entry name" value="RING-H2_RNF103"/>
    <property type="match status" value="1"/>
</dbReference>
<dbReference type="Gene3D" id="3.30.40.10">
    <property type="entry name" value="Zinc/RING finger domain, C3HC4 (zinc finger)"/>
    <property type="match status" value="1"/>
</dbReference>
<organism evidence="5 6">
    <name type="scientific">Sphaerosporella brunnea</name>
    <dbReference type="NCBI Taxonomy" id="1250544"/>
    <lineage>
        <taxon>Eukaryota</taxon>
        <taxon>Fungi</taxon>
        <taxon>Dikarya</taxon>
        <taxon>Ascomycota</taxon>
        <taxon>Pezizomycotina</taxon>
        <taxon>Pezizomycetes</taxon>
        <taxon>Pezizales</taxon>
        <taxon>Pyronemataceae</taxon>
        <taxon>Sphaerosporella</taxon>
    </lineage>
</organism>
<dbReference type="PANTHER" id="PTHR22765">
    <property type="entry name" value="RING FINGER AND PROTEASE ASSOCIATED DOMAIN-CONTAINING"/>
    <property type="match status" value="1"/>
</dbReference>
<dbReference type="SUPFAM" id="SSF57850">
    <property type="entry name" value="RING/U-box"/>
    <property type="match status" value="1"/>
</dbReference>
<gene>
    <name evidence="5" type="ORF">FN846DRAFT_424142</name>
</gene>
<feature type="region of interest" description="Disordered" evidence="2">
    <location>
        <begin position="187"/>
        <end position="219"/>
    </location>
</feature>
<dbReference type="AlphaFoldDB" id="A0A5J5EG11"/>
<dbReference type="OrthoDB" id="8062037at2759"/>
<comment type="caution">
    <text evidence="5">The sequence shown here is derived from an EMBL/GenBank/DDBJ whole genome shotgun (WGS) entry which is preliminary data.</text>
</comment>
<evidence type="ECO:0000259" key="4">
    <source>
        <dbReference type="PROSITE" id="PS50089"/>
    </source>
</evidence>
<feature type="region of interest" description="Disordered" evidence="2">
    <location>
        <begin position="280"/>
        <end position="403"/>
    </location>
</feature>
<keyword evidence="1" id="KW-0862">Zinc</keyword>
<evidence type="ECO:0000256" key="3">
    <source>
        <dbReference type="SAM" id="Phobius"/>
    </source>
</evidence>
<feature type="compositionally biased region" description="Basic and acidic residues" evidence="2">
    <location>
        <begin position="187"/>
        <end position="206"/>
    </location>
</feature>
<dbReference type="PROSITE" id="PS50089">
    <property type="entry name" value="ZF_RING_2"/>
    <property type="match status" value="1"/>
</dbReference>
<dbReference type="GO" id="GO:0006511">
    <property type="term" value="P:ubiquitin-dependent protein catabolic process"/>
    <property type="evidence" value="ECO:0007669"/>
    <property type="project" value="TreeGrafter"/>
</dbReference>
<dbReference type="PANTHER" id="PTHR22765:SF434">
    <property type="entry name" value="GB|AAD18119.1-RELATED"/>
    <property type="match status" value="1"/>
</dbReference>
<protein>
    <recommendedName>
        <fullName evidence="4">RING-type domain-containing protein</fullName>
    </recommendedName>
</protein>
<evidence type="ECO:0000256" key="1">
    <source>
        <dbReference type="PROSITE-ProRule" id="PRU00175"/>
    </source>
</evidence>
<evidence type="ECO:0000313" key="5">
    <source>
        <dbReference type="EMBL" id="KAA8894300.1"/>
    </source>
</evidence>
<reference evidence="5 6" key="1">
    <citation type="submission" date="2019-09" db="EMBL/GenBank/DDBJ databases">
        <title>Draft genome of the ectomycorrhizal ascomycete Sphaerosporella brunnea.</title>
        <authorList>
            <consortium name="DOE Joint Genome Institute"/>
            <person name="Benucci G.M."/>
            <person name="Marozzi G."/>
            <person name="Antonielli L."/>
            <person name="Sanchez S."/>
            <person name="Marco P."/>
            <person name="Wang X."/>
            <person name="Falini L.B."/>
            <person name="Barry K."/>
            <person name="Haridas S."/>
            <person name="Lipzen A."/>
            <person name="Labutti K."/>
            <person name="Grigoriev I.V."/>
            <person name="Murat C."/>
            <person name="Martin F."/>
            <person name="Albertini E."/>
            <person name="Donnini D."/>
            <person name="Bonito G."/>
        </authorList>
    </citation>
    <scope>NUCLEOTIDE SEQUENCE [LARGE SCALE GENOMIC DNA]</scope>
    <source>
        <strain evidence="5 6">Sb_GMNB300</strain>
    </source>
</reference>
<dbReference type="EMBL" id="VXIS01000349">
    <property type="protein sequence ID" value="KAA8894300.1"/>
    <property type="molecule type" value="Genomic_DNA"/>
</dbReference>
<keyword evidence="3" id="KW-0472">Membrane</keyword>
<dbReference type="GO" id="GO:0061630">
    <property type="term" value="F:ubiquitin protein ligase activity"/>
    <property type="evidence" value="ECO:0007669"/>
    <property type="project" value="TreeGrafter"/>
</dbReference>
<evidence type="ECO:0000256" key="2">
    <source>
        <dbReference type="SAM" id="MobiDB-lite"/>
    </source>
</evidence>
<dbReference type="SMART" id="SM00184">
    <property type="entry name" value="RING"/>
    <property type="match status" value="1"/>
</dbReference>
<dbReference type="Pfam" id="PF13639">
    <property type="entry name" value="zf-RING_2"/>
    <property type="match status" value="1"/>
</dbReference>
<keyword evidence="3" id="KW-0812">Transmembrane</keyword>
<feature type="transmembrane region" description="Helical" evidence="3">
    <location>
        <begin position="28"/>
        <end position="53"/>
    </location>
</feature>
<feature type="domain" description="RING-type" evidence="4">
    <location>
        <begin position="232"/>
        <end position="274"/>
    </location>
</feature>